<dbReference type="Proteomes" id="UP000732380">
    <property type="component" value="Unassembled WGS sequence"/>
</dbReference>
<evidence type="ECO:0000256" key="1">
    <source>
        <dbReference type="SAM" id="MobiDB-lite"/>
    </source>
</evidence>
<accession>A0A9P7PVQ9</accession>
<dbReference type="EMBL" id="SRQM01000740">
    <property type="protein sequence ID" value="KAG6106351.1"/>
    <property type="molecule type" value="Genomic_DNA"/>
</dbReference>
<sequence length="50" mass="4899">MPSAMSLLTLATLLTLALAGPLVASPPDSQADKAAAPIDNGSPGNPGTWP</sequence>
<gene>
    <name evidence="3" type="ORF">E4U13_007493</name>
</gene>
<proteinExistence type="predicted"/>
<reference evidence="3 4" key="1">
    <citation type="journal article" date="2020" name="bioRxiv">
        <title>Whole genome comparisons of ergot fungi reveals the divergence and evolution of species within the genus Claviceps are the result of varying mechanisms driving genome evolution and host range expansion.</title>
        <authorList>
            <person name="Wyka S.A."/>
            <person name="Mondo S.J."/>
            <person name="Liu M."/>
            <person name="Dettman J."/>
            <person name="Nalam V."/>
            <person name="Broders K.D."/>
        </authorList>
    </citation>
    <scope>NUCLEOTIDE SEQUENCE [LARGE SCALE GENOMIC DNA]</scope>
    <source>
        <strain evidence="3 4">LM576</strain>
    </source>
</reference>
<organism evidence="3 4">
    <name type="scientific">Claviceps humidiphila</name>
    <dbReference type="NCBI Taxonomy" id="1294629"/>
    <lineage>
        <taxon>Eukaryota</taxon>
        <taxon>Fungi</taxon>
        <taxon>Dikarya</taxon>
        <taxon>Ascomycota</taxon>
        <taxon>Pezizomycotina</taxon>
        <taxon>Sordariomycetes</taxon>
        <taxon>Hypocreomycetidae</taxon>
        <taxon>Hypocreales</taxon>
        <taxon>Clavicipitaceae</taxon>
        <taxon>Claviceps</taxon>
    </lineage>
</organism>
<feature type="region of interest" description="Disordered" evidence="1">
    <location>
        <begin position="22"/>
        <end position="50"/>
    </location>
</feature>
<keyword evidence="2" id="KW-0732">Signal</keyword>
<feature type="chain" id="PRO_5040396369" evidence="2">
    <location>
        <begin position="20"/>
        <end position="50"/>
    </location>
</feature>
<evidence type="ECO:0000256" key="2">
    <source>
        <dbReference type="SAM" id="SignalP"/>
    </source>
</evidence>
<comment type="caution">
    <text evidence="3">The sequence shown here is derived from an EMBL/GenBank/DDBJ whole genome shotgun (WGS) entry which is preliminary data.</text>
</comment>
<evidence type="ECO:0000313" key="4">
    <source>
        <dbReference type="Proteomes" id="UP000732380"/>
    </source>
</evidence>
<evidence type="ECO:0000313" key="3">
    <source>
        <dbReference type="EMBL" id="KAG6106351.1"/>
    </source>
</evidence>
<keyword evidence="4" id="KW-1185">Reference proteome</keyword>
<dbReference type="AlphaFoldDB" id="A0A9P7PVQ9"/>
<protein>
    <submittedName>
        <fullName evidence="3">Uncharacterized protein</fullName>
    </submittedName>
</protein>
<feature type="signal peptide" evidence="2">
    <location>
        <begin position="1"/>
        <end position="19"/>
    </location>
</feature>
<name>A0A9P7PVQ9_9HYPO</name>